<dbReference type="AlphaFoldDB" id="A0A6M3Y4A0"/>
<gene>
    <name evidence="5" type="ORF">MM415A00124_0077</name>
    <name evidence="4" type="ORF">MM415B00156_0077</name>
</gene>
<evidence type="ECO:0000313" key="4">
    <source>
        <dbReference type="EMBL" id="QJA67837.1"/>
    </source>
</evidence>
<evidence type="ECO:0000256" key="1">
    <source>
        <dbReference type="ARBA" id="ARBA00004370"/>
    </source>
</evidence>
<dbReference type="InterPro" id="IPR000184">
    <property type="entry name" value="Bac_surfAg_D15"/>
</dbReference>
<organism evidence="5">
    <name type="scientific">viral metagenome</name>
    <dbReference type="NCBI Taxonomy" id="1070528"/>
    <lineage>
        <taxon>unclassified sequences</taxon>
        <taxon>metagenomes</taxon>
        <taxon>organismal metagenomes</taxon>
    </lineage>
</organism>
<dbReference type="PANTHER" id="PTHR12815">
    <property type="entry name" value="SORTING AND ASSEMBLY MACHINERY SAMM50 PROTEIN FAMILY MEMBER"/>
    <property type="match status" value="1"/>
</dbReference>
<keyword evidence="2" id="KW-0472">Membrane</keyword>
<evidence type="ECO:0000256" key="2">
    <source>
        <dbReference type="ARBA" id="ARBA00023136"/>
    </source>
</evidence>
<evidence type="ECO:0000313" key="5">
    <source>
        <dbReference type="EMBL" id="QJI04902.1"/>
    </source>
</evidence>
<dbReference type="EMBL" id="MT141576">
    <property type="protein sequence ID" value="QJA67837.1"/>
    <property type="molecule type" value="Genomic_DNA"/>
</dbReference>
<dbReference type="EMBL" id="MT145191">
    <property type="protein sequence ID" value="QJI04902.1"/>
    <property type="molecule type" value="Genomic_DNA"/>
</dbReference>
<dbReference type="Gene3D" id="2.40.160.50">
    <property type="entry name" value="membrane protein fhac: a member of the omp85/tpsb transporter family"/>
    <property type="match status" value="1"/>
</dbReference>
<proteinExistence type="predicted"/>
<sequence>MTFRPTLFLAALATCSLSAQAASADPRAQIRGDMDAELRRMLERAVGEVDGAPESRFEARRRAQGALSAAEALLRSEAYYQPVLEDVVEGEDRPSAIVDVQPGRRFLLTQPTITWTDPAPDAESAADALEAIGLKAGAPGRAVDVISGEGRAVATLVRDGYADAKADPRRVVVDHAAFTVAPEYRIDSGRLVLLDGVVMPRTGRTNPAWVAGLAPWTEGDRYDPDQVAELERRLLDTGVYDGVGVALAPVDQTNADGHRPIIVNLQDRPRRVLEAGATWSTAEGAGVDLIWTRYNRFGRADTLRLETRLADIDSRIGADLSLPHWRKPGRTLKLSAGVVKEDTDAYDRTALVLAAELQQRIGKTSYFNYGVGLDAGRYNEIRYDYTSIPPRAVSFDRDLAIITGRTSAYIDNSNDPLNPTQGWRVTASVQPTAVTGQDTILFLRGETQATAYLPLQDGARTVLAGRLRIGSIIGGGELSVPSDRLFYSGGGGSVRGYSYQSVNPKLPDLTPRGGLSLFETSLEVRRDIGQSFQAVAFVDAGAVGFQETPNLTNMRYGAGLGVRYKLPFGPIRADIAVPLDKREGDSAFQIYISIGQAF</sequence>
<name>A0A6M3Y4A0_9ZZZZ</name>
<accession>A0A6M3Y4A0</accession>
<comment type="subcellular location">
    <subcellularLocation>
        <location evidence="1">Membrane</location>
    </subcellularLocation>
</comment>
<reference evidence="5" key="1">
    <citation type="submission" date="2020-03" db="EMBL/GenBank/DDBJ databases">
        <title>The deep terrestrial virosphere.</title>
        <authorList>
            <person name="Holmfeldt K."/>
            <person name="Nilsson E."/>
            <person name="Simone D."/>
            <person name="Lopez-Fernandez M."/>
            <person name="Wu X."/>
            <person name="de Brujin I."/>
            <person name="Lundin D."/>
            <person name="Andersson A."/>
            <person name="Bertilsson S."/>
            <person name="Dopson M."/>
        </authorList>
    </citation>
    <scope>NUCLEOTIDE SEQUENCE</scope>
    <source>
        <strain evidence="5">MM415A00124</strain>
        <strain evidence="4">MM415B00156</strain>
    </source>
</reference>
<protein>
    <recommendedName>
        <fullName evidence="3">Bacterial surface antigen (D15) domain-containing protein</fullName>
    </recommendedName>
</protein>
<dbReference type="InterPro" id="IPR039910">
    <property type="entry name" value="D15-like"/>
</dbReference>
<dbReference type="Pfam" id="PF01103">
    <property type="entry name" value="Omp85"/>
    <property type="match status" value="1"/>
</dbReference>
<evidence type="ECO:0000259" key="3">
    <source>
        <dbReference type="Pfam" id="PF01103"/>
    </source>
</evidence>
<dbReference type="GO" id="GO:0019867">
    <property type="term" value="C:outer membrane"/>
    <property type="evidence" value="ECO:0007669"/>
    <property type="project" value="InterPro"/>
</dbReference>
<dbReference type="PANTHER" id="PTHR12815:SF42">
    <property type="entry name" value="BACTERIAL SURFACE ANTIGEN (D15) DOMAIN-CONTAINING PROTEIN"/>
    <property type="match status" value="1"/>
</dbReference>
<dbReference type="Gene3D" id="3.10.20.310">
    <property type="entry name" value="membrane protein fhac"/>
    <property type="match status" value="1"/>
</dbReference>
<feature type="domain" description="Bacterial surface antigen (D15)" evidence="3">
    <location>
        <begin position="295"/>
        <end position="598"/>
    </location>
</feature>